<protein>
    <submittedName>
        <fullName evidence="5">GntR family transcriptional regulator</fullName>
    </submittedName>
</protein>
<accession>A0A1I5PFR8</accession>
<dbReference type="AlphaFoldDB" id="A0A1I5PFR8"/>
<name>A0A1I5PFR8_9GAMM</name>
<keyword evidence="3" id="KW-0804">Transcription</keyword>
<dbReference type="SMART" id="SM00345">
    <property type="entry name" value="HTH_GNTR"/>
    <property type="match status" value="1"/>
</dbReference>
<dbReference type="RefSeq" id="WP_017009511.1">
    <property type="nucleotide sequence ID" value="NZ_FOWR01000012.1"/>
</dbReference>
<dbReference type="InterPro" id="IPR036390">
    <property type="entry name" value="WH_DNA-bd_sf"/>
</dbReference>
<dbReference type="GO" id="GO:0003700">
    <property type="term" value="F:DNA-binding transcription factor activity"/>
    <property type="evidence" value="ECO:0007669"/>
    <property type="project" value="InterPro"/>
</dbReference>
<dbReference type="OrthoDB" id="9804020at2"/>
<dbReference type="InterPro" id="IPR036388">
    <property type="entry name" value="WH-like_DNA-bd_sf"/>
</dbReference>
<dbReference type="PROSITE" id="PS50949">
    <property type="entry name" value="HTH_GNTR"/>
    <property type="match status" value="1"/>
</dbReference>
<sequence>MKIIIDPQDPSPKFRQLMTQIQRQIVSGVLKPGDKLLSVRKLAAELNINPMTISRCYQLMEKQGWLERKRGVGMLVKRDGLHARMEDRFGFIEPALCALITDAREVGYSKSEVMALVMQHWDEE</sequence>
<dbReference type="PANTHER" id="PTHR38445:SF7">
    <property type="entry name" value="GNTR-FAMILY TRANSCRIPTIONAL REGULATOR"/>
    <property type="match status" value="1"/>
</dbReference>
<evidence type="ECO:0000256" key="2">
    <source>
        <dbReference type="ARBA" id="ARBA00023125"/>
    </source>
</evidence>
<evidence type="ECO:0000313" key="5">
    <source>
        <dbReference type="EMBL" id="SFP32958.1"/>
    </source>
</evidence>
<feature type="domain" description="HTH gntR-type" evidence="4">
    <location>
        <begin position="11"/>
        <end position="79"/>
    </location>
</feature>
<dbReference type="PANTHER" id="PTHR38445">
    <property type="entry name" value="HTH-TYPE TRANSCRIPTIONAL REPRESSOR YTRA"/>
    <property type="match status" value="1"/>
</dbReference>
<dbReference type="GeneID" id="35871445"/>
<dbReference type="Gene3D" id="1.10.10.10">
    <property type="entry name" value="Winged helix-like DNA-binding domain superfamily/Winged helix DNA-binding domain"/>
    <property type="match status" value="1"/>
</dbReference>
<dbReference type="Pfam" id="PF00392">
    <property type="entry name" value="GntR"/>
    <property type="match status" value="1"/>
</dbReference>
<keyword evidence="1" id="KW-0805">Transcription regulation</keyword>
<dbReference type="STRING" id="1121869.SAMN03084138_01948"/>
<evidence type="ECO:0000313" key="6">
    <source>
        <dbReference type="Proteomes" id="UP000182692"/>
    </source>
</evidence>
<proteinExistence type="predicted"/>
<gene>
    <name evidence="5" type="ORF">SAMN03084138_01948</name>
</gene>
<dbReference type="CDD" id="cd07377">
    <property type="entry name" value="WHTH_GntR"/>
    <property type="match status" value="1"/>
</dbReference>
<evidence type="ECO:0000256" key="3">
    <source>
        <dbReference type="ARBA" id="ARBA00023163"/>
    </source>
</evidence>
<evidence type="ECO:0000259" key="4">
    <source>
        <dbReference type="PROSITE" id="PS50949"/>
    </source>
</evidence>
<evidence type="ECO:0000256" key="1">
    <source>
        <dbReference type="ARBA" id="ARBA00023015"/>
    </source>
</evidence>
<dbReference type="EMBL" id="FOWR01000012">
    <property type="protein sequence ID" value="SFP32958.1"/>
    <property type="molecule type" value="Genomic_DNA"/>
</dbReference>
<keyword evidence="2" id="KW-0238">DNA-binding</keyword>
<dbReference type="SUPFAM" id="SSF46785">
    <property type="entry name" value="Winged helix' DNA-binding domain"/>
    <property type="match status" value="1"/>
</dbReference>
<dbReference type="InterPro" id="IPR000524">
    <property type="entry name" value="Tscrpt_reg_HTH_GntR"/>
</dbReference>
<dbReference type="GO" id="GO:0003677">
    <property type="term" value="F:DNA binding"/>
    <property type="evidence" value="ECO:0007669"/>
    <property type="project" value="UniProtKB-KW"/>
</dbReference>
<dbReference type="Proteomes" id="UP000182692">
    <property type="component" value="Unassembled WGS sequence"/>
</dbReference>
<organism evidence="5 6">
    <name type="scientific">Enterovibrio norvegicus DSM 15893</name>
    <dbReference type="NCBI Taxonomy" id="1121869"/>
    <lineage>
        <taxon>Bacteria</taxon>
        <taxon>Pseudomonadati</taxon>
        <taxon>Pseudomonadota</taxon>
        <taxon>Gammaproteobacteria</taxon>
        <taxon>Vibrionales</taxon>
        <taxon>Vibrionaceae</taxon>
        <taxon>Enterovibrio</taxon>
    </lineage>
</organism>
<reference evidence="5 6" key="1">
    <citation type="submission" date="2016-10" db="EMBL/GenBank/DDBJ databases">
        <authorList>
            <person name="de Groot N.N."/>
        </authorList>
    </citation>
    <scope>NUCLEOTIDE SEQUENCE [LARGE SCALE GENOMIC DNA]</scope>
    <source>
        <strain evidence="5 6">DSM 15893</strain>
    </source>
</reference>